<reference evidence="7 8" key="1">
    <citation type="submission" date="2016-10" db="EMBL/GenBank/DDBJ databases">
        <authorList>
            <person name="de Groot N.N."/>
        </authorList>
    </citation>
    <scope>NUCLEOTIDE SEQUENCE [LARGE SCALE GENOMIC DNA]</scope>
    <source>
        <strain evidence="7 8">CGMCC 1.10449</strain>
    </source>
</reference>
<dbReference type="STRING" id="553311.SAMN05216231_0652"/>
<keyword evidence="4 7" id="KW-0808">Transferase</keyword>
<name>A0A1H0YHS8_9BACI</name>
<evidence type="ECO:0000313" key="8">
    <source>
        <dbReference type="Proteomes" id="UP000199444"/>
    </source>
</evidence>
<dbReference type="InterPro" id="IPR043148">
    <property type="entry name" value="TagF_C"/>
</dbReference>
<evidence type="ECO:0000256" key="5">
    <source>
        <dbReference type="ARBA" id="ARBA00022944"/>
    </source>
</evidence>
<evidence type="ECO:0000256" key="3">
    <source>
        <dbReference type="ARBA" id="ARBA00022475"/>
    </source>
</evidence>
<evidence type="ECO:0000313" key="7">
    <source>
        <dbReference type="EMBL" id="SDQ14456.1"/>
    </source>
</evidence>
<dbReference type="PANTHER" id="PTHR37316">
    <property type="entry name" value="TEICHOIC ACID GLYCEROL-PHOSPHATE PRIMASE"/>
    <property type="match status" value="1"/>
</dbReference>
<dbReference type="InterPro" id="IPR043149">
    <property type="entry name" value="TagF_N"/>
</dbReference>
<evidence type="ECO:0000256" key="2">
    <source>
        <dbReference type="ARBA" id="ARBA00010488"/>
    </source>
</evidence>
<dbReference type="Pfam" id="PF04464">
    <property type="entry name" value="Glyphos_transf"/>
    <property type="match status" value="1"/>
</dbReference>
<keyword evidence="3" id="KW-1003">Cell membrane</keyword>
<gene>
    <name evidence="7" type="ORF">SAMN05216231_0652</name>
</gene>
<dbReference type="GO" id="GO:0047355">
    <property type="term" value="F:CDP-glycerol glycerophosphotransferase activity"/>
    <property type="evidence" value="ECO:0007669"/>
    <property type="project" value="InterPro"/>
</dbReference>
<dbReference type="Gene3D" id="3.40.50.11820">
    <property type="match status" value="1"/>
</dbReference>
<dbReference type="GO" id="GO:0005886">
    <property type="term" value="C:plasma membrane"/>
    <property type="evidence" value="ECO:0007669"/>
    <property type="project" value="UniProtKB-SubCell"/>
</dbReference>
<keyword evidence="8" id="KW-1185">Reference proteome</keyword>
<dbReference type="InterPro" id="IPR051612">
    <property type="entry name" value="Teichoic_Acid_Biosynth"/>
</dbReference>
<protein>
    <submittedName>
        <fullName evidence="7">CDP-glycerol glycerophosphotransferase</fullName>
    </submittedName>
</protein>
<proteinExistence type="inferred from homology"/>
<organism evidence="7 8">
    <name type="scientific">Virgibacillus salinus</name>
    <dbReference type="NCBI Taxonomy" id="553311"/>
    <lineage>
        <taxon>Bacteria</taxon>
        <taxon>Bacillati</taxon>
        <taxon>Bacillota</taxon>
        <taxon>Bacilli</taxon>
        <taxon>Bacillales</taxon>
        <taxon>Bacillaceae</taxon>
        <taxon>Virgibacillus</taxon>
    </lineage>
</organism>
<evidence type="ECO:0000256" key="4">
    <source>
        <dbReference type="ARBA" id="ARBA00022679"/>
    </source>
</evidence>
<comment type="subcellular location">
    <subcellularLocation>
        <location evidence="1">Cell membrane</location>
        <topology evidence="1">Peripheral membrane protein</topology>
    </subcellularLocation>
</comment>
<accession>A0A1H0YHS8</accession>
<evidence type="ECO:0000256" key="6">
    <source>
        <dbReference type="ARBA" id="ARBA00023136"/>
    </source>
</evidence>
<dbReference type="EMBL" id="FNKD01000001">
    <property type="protein sequence ID" value="SDQ14456.1"/>
    <property type="molecule type" value="Genomic_DNA"/>
</dbReference>
<dbReference type="AlphaFoldDB" id="A0A1H0YHS8"/>
<sequence length="372" mass="45172">MPKDDKLVIFESFHGKQYSDNPRAIYEYMRKYFHEYRLCWSADRRYLSIFSKRDIKYTKRFSIKWIFVMVRAKYWVTNSRLPLWIPKSEKVTYLQTWHGTPLKKLATDMDEVHMPDTNIEKYKRNFLVSTSKWDYLVSPNEYSTDIFRRAFQFDRKFIESGYPRNDILINCNDKKTTDEIKSRCGLPKDKRIILYAPTWRDNQFYTKGEYKFSLEMDLNEMKEQLGDKYIILLRLHYLVAENLDLTNYNGFVYDFTSHEDIRELYLISDMLITDYSSVFFDYAILKRPMVFFVYDIEEYRDNLRGFYFDFESEAPGPLVKSTNELIEVIKEIEPENFMPSERTKRFYERFCYLEDGHASERVVNEVFVNNYK</sequence>
<keyword evidence="6" id="KW-0472">Membrane</keyword>
<dbReference type="Gene3D" id="3.40.50.12580">
    <property type="match status" value="1"/>
</dbReference>
<dbReference type="PANTHER" id="PTHR37316:SF3">
    <property type="entry name" value="TEICHOIC ACID GLYCEROL-PHOSPHATE TRANSFERASE"/>
    <property type="match status" value="1"/>
</dbReference>
<keyword evidence="5" id="KW-0777">Teichoic acid biosynthesis</keyword>
<dbReference type="SUPFAM" id="SSF53756">
    <property type="entry name" value="UDP-Glycosyltransferase/glycogen phosphorylase"/>
    <property type="match status" value="1"/>
</dbReference>
<comment type="similarity">
    <text evidence="2">Belongs to the CDP-glycerol glycerophosphotransferase family.</text>
</comment>
<dbReference type="Proteomes" id="UP000199444">
    <property type="component" value="Unassembled WGS sequence"/>
</dbReference>
<dbReference type="GO" id="GO:0019350">
    <property type="term" value="P:teichoic acid biosynthetic process"/>
    <property type="evidence" value="ECO:0007669"/>
    <property type="project" value="UniProtKB-KW"/>
</dbReference>
<dbReference type="InterPro" id="IPR007554">
    <property type="entry name" value="Glycerophosphate_synth"/>
</dbReference>
<evidence type="ECO:0000256" key="1">
    <source>
        <dbReference type="ARBA" id="ARBA00004202"/>
    </source>
</evidence>